<organism evidence="2 3">
    <name type="scientific">Pyramidobacter piscolens W5455</name>
    <dbReference type="NCBI Taxonomy" id="352165"/>
    <lineage>
        <taxon>Bacteria</taxon>
        <taxon>Thermotogati</taxon>
        <taxon>Synergistota</taxon>
        <taxon>Synergistia</taxon>
        <taxon>Synergistales</taxon>
        <taxon>Dethiosulfovibrionaceae</taxon>
        <taxon>Pyramidobacter</taxon>
    </lineage>
</organism>
<dbReference type="Proteomes" id="UP000006462">
    <property type="component" value="Unassembled WGS sequence"/>
</dbReference>
<proteinExistence type="predicted"/>
<accession>A0ABM9ZST0</accession>
<comment type="caution">
    <text evidence="2">The sequence shown here is derived from an EMBL/GenBank/DDBJ whole genome shotgun (WGS) entry which is preliminary data.</text>
</comment>
<evidence type="ECO:0000313" key="3">
    <source>
        <dbReference type="Proteomes" id="UP000006462"/>
    </source>
</evidence>
<keyword evidence="3" id="KW-1185">Reference proteome</keyword>
<name>A0ABM9ZST0_9BACT</name>
<evidence type="ECO:0000313" key="2">
    <source>
        <dbReference type="EMBL" id="EFB89936.1"/>
    </source>
</evidence>
<gene>
    <name evidence="2" type="ORF">HMPREF7215_1602</name>
</gene>
<protein>
    <submittedName>
        <fullName evidence="2">Uncharacterized protein</fullName>
    </submittedName>
</protein>
<feature type="region of interest" description="Disordered" evidence="1">
    <location>
        <begin position="24"/>
        <end position="52"/>
    </location>
</feature>
<dbReference type="EMBL" id="ADFP01000105">
    <property type="protein sequence ID" value="EFB89936.1"/>
    <property type="molecule type" value="Genomic_DNA"/>
</dbReference>
<evidence type="ECO:0000256" key="1">
    <source>
        <dbReference type="SAM" id="MobiDB-lite"/>
    </source>
</evidence>
<reference evidence="2 3" key="1">
    <citation type="submission" date="2009-12" db="EMBL/GenBank/DDBJ databases">
        <authorList>
            <person name="Shrivastava S."/>
            <person name="Madupu R."/>
            <person name="Durkin A.S."/>
            <person name="Torralba M."/>
            <person name="Methe B."/>
            <person name="Sutton G.G."/>
            <person name="Strausberg R.L."/>
            <person name="Nelson K.E."/>
        </authorList>
    </citation>
    <scope>NUCLEOTIDE SEQUENCE [LARGE SCALE GENOMIC DNA]</scope>
    <source>
        <strain evidence="2 3">W5455</strain>
    </source>
</reference>
<sequence length="52" mass="5889">MNARAASRTWEAAFSCVNGKKTDAIRPQHKKSERRQAAGLESFRFVHPTQTD</sequence>